<comment type="subcellular location">
    <subcellularLocation>
        <location evidence="1">Cytoplasm</location>
    </subcellularLocation>
</comment>
<evidence type="ECO:0000313" key="7">
    <source>
        <dbReference type="Proteomes" id="UP000315496"/>
    </source>
</evidence>
<protein>
    <submittedName>
        <fullName evidence="6">Disc-associated protein</fullName>
    </submittedName>
</protein>
<reference evidence="6 7" key="1">
    <citation type="submission" date="2019-05" db="EMBL/GenBank/DDBJ databases">
        <title>The compact genome of Giardia muris reveals important steps in the evolution of intestinal protozoan parasites.</title>
        <authorList>
            <person name="Xu F."/>
            <person name="Jimenez-Gonzalez A."/>
            <person name="Einarsson E."/>
            <person name="Astvaldsson A."/>
            <person name="Peirasmaki D."/>
            <person name="Eckmann L."/>
            <person name="Andersson J.O."/>
            <person name="Svard S.G."/>
            <person name="Jerlstrom-Hultqvist J."/>
        </authorList>
    </citation>
    <scope>NUCLEOTIDE SEQUENCE [LARGE SCALE GENOMIC DNA]</scope>
    <source>
        <strain evidence="6 7">Roberts-Thomson</strain>
    </source>
</reference>
<comment type="caution">
    <text evidence="6">The sequence shown here is derived from an EMBL/GenBank/DDBJ whole genome shotgun (WGS) entry which is preliminary data.</text>
</comment>
<evidence type="ECO:0000256" key="3">
    <source>
        <dbReference type="ARBA" id="ARBA00022490"/>
    </source>
</evidence>
<dbReference type="AlphaFoldDB" id="A0A4Z1SW34"/>
<dbReference type="Pfam" id="PF10248">
    <property type="entry name" value="Mlf1IP"/>
    <property type="match status" value="1"/>
</dbReference>
<dbReference type="EMBL" id="VDLU01000002">
    <property type="protein sequence ID" value="TNJ29105.1"/>
    <property type="molecule type" value="Genomic_DNA"/>
</dbReference>
<keyword evidence="7" id="KW-1185">Reference proteome</keyword>
<keyword evidence="3" id="KW-0963">Cytoplasm</keyword>
<sequence>MSRRPRIEDVDSYNGPTRQPTDVRGPRDAQEPHTSERQRGGFLDIFGSFDPFTSMRRMMDGFADSFRNFDRMFEEGQGGNAGGNVYMSSTTMTSLPGGITETRHRVRHNGKDIEEHVRTIGDRRVTSHRERDLMTGREDFRRDLLSVGEHEVDAFNRDFEDHVRRAPMRSLWDRDYYDRYDERDRRDRHLK</sequence>
<gene>
    <name evidence="6" type="ORF">GMRT_11758</name>
</gene>
<keyword evidence="4" id="KW-0597">Phosphoprotein</keyword>
<name>A0A4Z1SW34_GIAMU</name>
<feature type="region of interest" description="Disordered" evidence="5">
    <location>
        <begin position="1"/>
        <end position="40"/>
    </location>
</feature>
<evidence type="ECO:0000313" key="6">
    <source>
        <dbReference type="EMBL" id="TNJ29105.1"/>
    </source>
</evidence>
<feature type="compositionally biased region" description="Basic and acidic residues" evidence="5">
    <location>
        <begin position="24"/>
        <end position="39"/>
    </location>
</feature>
<proteinExistence type="inferred from homology"/>
<accession>A0A4Z1SW34</accession>
<comment type="similarity">
    <text evidence="2">Belongs to the MLF family.</text>
</comment>
<dbReference type="VEuPathDB" id="GiardiaDB:GMRT_11758"/>
<dbReference type="Proteomes" id="UP000315496">
    <property type="component" value="Chromosome 2"/>
</dbReference>
<evidence type="ECO:0000256" key="5">
    <source>
        <dbReference type="SAM" id="MobiDB-lite"/>
    </source>
</evidence>
<organism evidence="6 7">
    <name type="scientific">Giardia muris</name>
    <dbReference type="NCBI Taxonomy" id="5742"/>
    <lineage>
        <taxon>Eukaryota</taxon>
        <taxon>Metamonada</taxon>
        <taxon>Diplomonadida</taxon>
        <taxon>Hexamitidae</taxon>
        <taxon>Giardiinae</taxon>
        <taxon>Giardia</taxon>
    </lineage>
</organism>
<evidence type="ECO:0000256" key="1">
    <source>
        <dbReference type="ARBA" id="ARBA00004496"/>
    </source>
</evidence>
<dbReference type="GO" id="GO:0005737">
    <property type="term" value="C:cytoplasm"/>
    <property type="evidence" value="ECO:0007669"/>
    <property type="project" value="UniProtKB-SubCell"/>
</dbReference>
<dbReference type="InterPro" id="IPR019376">
    <property type="entry name" value="Myeloid_leukemia_factor"/>
</dbReference>
<evidence type="ECO:0000256" key="4">
    <source>
        <dbReference type="ARBA" id="ARBA00022553"/>
    </source>
</evidence>
<evidence type="ECO:0000256" key="2">
    <source>
        <dbReference type="ARBA" id="ARBA00008332"/>
    </source>
</evidence>
<dbReference type="OrthoDB" id="8707547at2759"/>